<keyword evidence="1 5" id="KW-0169">Cobalamin biosynthesis</keyword>
<dbReference type="Pfam" id="PF02571">
    <property type="entry name" value="CbiJ"/>
    <property type="match status" value="1"/>
</dbReference>
<gene>
    <name evidence="5 6" type="primary">cbiD</name>
    <name evidence="6" type="ORF">GTC17253_08940</name>
</gene>
<dbReference type="PROSITE" id="PS51014">
    <property type="entry name" value="COBK_CBIJ"/>
    <property type="match status" value="1"/>
</dbReference>
<evidence type="ECO:0000256" key="1">
    <source>
        <dbReference type="ARBA" id="ARBA00022573"/>
    </source>
</evidence>
<evidence type="ECO:0000256" key="5">
    <source>
        <dbReference type="HAMAP-Rule" id="MF_00787"/>
    </source>
</evidence>
<dbReference type="InterPro" id="IPR002748">
    <property type="entry name" value="CbiD"/>
</dbReference>
<dbReference type="EMBL" id="AP035785">
    <property type="protein sequence ID" value="BFO70928.1"/>
    <property type="molecule type" value="Genomic_DNA"/>
</dbReference>
<evidence type="ECO:0000256" key="3">
    <source>
        <dbReference type="ARBA" id="ARBA00022679"/>
    </source>
</evidence>
<dbReference type="PANTHER" id="PTHR35863">
    <property type="entry name" value="COBALT-PRECORRIN-5B C(1)-METHYLTRANSFERASE"/>
    <property type="match status" value="1"/>
</dbReference>
<comment type="function">
    <text evidence="5">Catalyzes the methylation of C-1 in cobalt-precorrin-5B to form cobalt-precorrin-6A.</text>
</comment>
<dbReference type="GO" id="GO:0019251">
    <property type="term" value="P:anaerobic cobalamin biosynthetic process"/>
    <property type="evidence" value="ECO:0007669"/>
    <property type="project" value="UniProtKB-UniRule"/>
</dbReference>
<keyword evidence="4 5" id="KW-0949">S-adenosyl-L-methionine</keyword>
<dbReference type="GO" id="GO:0016994">
    <property type="term" value="F:precorrin-6A reductase activity"/>
    <property type="evidence" value="ECO:0007669"/>
    <property type="project" value="InterPro"/>
</dbReference>
<evidence type="ECO:0000256" key="4">
    <source>
        <dbReference type="ARBA" id="ARBA00022691"/>
    </source>
</evidence>
<dbReference type="NCBIfam" id="TIGR00312">
    <property type="entry name" value="cbiD"/>
    <property type="match status" value="1"/>
</dbReference>
<comment type="pathway">
    <text evidence="5">Cofactor biosynthesis; adenosylcobalamin biosynthesis; cob(II)yrinate a,c-diamide from sirohydrochlorin (anaerobic route): step 6/10.</text>
</comment>
<protein>
    <recommendedName>
        <fullName evidence="5">Cobalt-precorrin-5B C(1)-methyltransferase</fullName>
        <ecNumber evidence="5">2.1.1.195</ecNumber>
    </recommendedName>
    <alternativeName>
        <fullName evidence="5">Cobalt-precorrin-6A synthase</fullName>
    </alternativeName>
</protein>
<dbReference type="SUPFAM" id="SSF111342">
    <property type="entry name" value="CbiD-like"/>
    <property type="match status" value="1"/>
</dbReference>
<dbReference type="AlphaFoldDB" id="A0AB33ISI3"/>
<name>A0AB33ISI3_9BACT</name>
<dbReference type="PANTHER" id="PTHR35863:SF1">
    <property type="entry name" value="COBALT-PRECORRIN-5B C(1)-METHYLTRANSFERASE"/>
    <property type="match status" value="1"/>
</dbReference>
<comment type="similarity">
    <text evidence="5">Belongs to the CbiD family.</text>
</comment>
<accession>A0AB33ISI3</accession>
<sequence length="628" mass="69845">MQRNEQKNENQSAVGSILVYGGTTEGRIAVQVLEEAGKNFYYSTRTASQEVTLHHGVRVVGIMTHEQKIAFCHEHDIRLVIDATHPFAEHIHESVVRLVDELDIPLIRFDRMSVGRDINICWVDSYVDFVKEIENFKTHSRRLVVLSLCGVSAVKELCALENVVDVHYRILNVETSRQKASEYGVALGHLHDSREELECLLECLHPDIVLIKESGASGGFQQKTEMALRMGCKVYAIRQPDYQTVVDSYHISANRYQRVDGPHGLRRATEKLFPDFFELKSGLTTGTYATAAAIGACRWLLCMDDTLTEKVDVVIPDGESISVPVYYGEDERGKTYCMCIKDSGDDPDVTNGLEIRAYVELDATAKNRQDGIDIRGGVGIGTITLPGFDAPPGSVAINQVPQQMIRHNLRLLTRKPICVTISVPRGEEIAGRTFNPRLGIKGGISIIGVSGIIKPFSKEGFLNSIRKCIHVAKASGCDHVVINSGAKSEQYVKAYYAHLPEQVFVEYGNFIGETIKMAADEGFMKISLGIMLGKAVKLAAGHLDTHSKHSVMDKQFIASMMAEAHCGREVVEALANIKLARELWQILSEAEMRNFVDVVRRHCLLHCEPLAPDCEVELLLIDNEGRVW</sequence>
<organism evidence="6">
    <name type="scientific">Prevotella sp. GTC17253</name>
    <dbReference type="NCBI Taxonomy" id="3236793"/>
    <lineage>
        <taxon>Bacteria</taxon>
        <taxon>Pseudomonadati</taxon>
        <taxon>Bacteroidota</taxon>
        <taxon>Bacteroidia</taxon>
        <taxon>Bacteroidales</taxon>
        <taxon>Prevotellaceae</taxon>
        <taxon>Prevotella</taxon>
    </lineage>
</organism>
<dbReference type="Gene3D" id="3.30.2110.10">
    <property type="entry name" value="CbiD-like"/>
    <property type="match status" value="1"/>
</dbReference>
<reference evidence="6" key="1">
    <citation type="submission" date="2024-07" db="EMBL/GenBank/DDBJ databases">
        <title>Complete genome sequence of Prevotella sp. YM-2024 GTC17253.</title>
        <authorList>
            <person name="Hayashi M."/>
            <person name="Muto Y."/>
            <person name="Tanaka K."/>
            <person name="Niwa H."/>
        </authorList>
    </citation>
    <scope>NUCLEOTIDE SEQUENCE</scope>
    <source>
        <strain evidence="6">GTC17253</strain>
    </source>
</reference>
<proteinExistence type="inferred from homology"/>
<evidence type="ECO:0000256" key="2">
    <source>
        <dbReference type="ARBA" id="ARBA00022603"/>
    </source>
</evidence>
<keyword evidence="3 5" id="KW-0808">Transferase</keyword>
<dbReference type="InterPro" id="IPR003723">
    <property type="entry name" value="Precorrin-6x_reduct"/>
</dbReference>
<comment type="catalytic activity">
    <reaction evidence="5">
        <text>Co-precorrin-5B + S-adenosyl-L-methionine = Co-precorrin-6A + S-adenosyl-L-homocysteine</text>
        <dbReference type="Rhea" id="RHEA:26285"/>
        <dbReference type="ChEBI" id="CHEBI:57856"/>
        <dbReference type="ChEBI" id="CHEBI:59789"/>
        <dbReference type="ChEBI" id="CHEBI:60063"/>
        <dbReference type="ChEBI" id="CHEBI:60064"/>
        <dbReference type="EC" id="2.1.1.195"/>
    </reaction>
</comment>
<evidence type="ECO:0000313" key="6">
    <source>
        <dbReference type="EMBL" id="BFO70928.1"/>
    </source>
</evidence>
<dbReference type="EC" id="2.1.1.195" evidence="5"/>
<dbReference type="Pfam" id="PF01888">
    <property type="entry name" value="CbiD"/>
    <property type="match status" value="1"/>
</dbReference>
<dbReference type="InterPro" id="IPR036074">
    <property type="entry name" value="CbiD_sf"/>
</dbReference>
<keyword evidence="2 5" id="KW-0489">Methyltransferase</keyword>
<dbReference type="GO" id="GO:0032259">
    <property type="term" value="P:methylation"/>
    <property type="evidence" value="ECO:0007669"/>
    <property type="project" value="UniProtKB-KW"/>
</dbReference>
<dbReference type="HAMAP" id="MF_00787">
    <property type="entry name" value="CbiD"/>
    <property type="match status" value="1"/>
</dbReference>
<dbReference type="GO" id="GO:0008168">
    <property type="term" value="F:methyltransferase activity"/>
    <property type="evidence" value="ECO:0007669"/>
    <property type="project" value="UniProtKB-UniRule"/>
</dbReference>